<protein>
    <recommendedName>
        <fullName evidence="2">PIH1 domain-containing protein 2</fullName>
    </recommendedName>
</protein>
<evidence type="ECO:0000313" key="6">
    <source>
        <dbReference type="Proteomes" id="UP001217089"/>
    </source>
</evidence>
<feature type="domain" description="PIH1D1/2/3 CS-like" evidence="4">
    <location>
        <begin position="269"/>
        <end position="364"/>
    </location>
</feature>
<dbReference type="InterPro" id="IPR041442">
    <property type="entry name" value="PIH1D1/2/3_CS-like"/>
</dbReference>
<gene>
    <name evidence="5" type="ORF">KUTeg_005870</name>
</gene>
<name>A0ABQ9FH01_TEGGR</name>
<dbReference type="Proteomes" id="UP001217089">
    <property type="component" value="Unassembled WGS sequence"/>
</dbReference>
<dbReference type="Pfam" id="PF08190">
    <property type="entry name" value="PIH1"/>
    <property type="match status" value="1"/>
</dbReference>
<comment type="caution">
    <text evidence="5">The sequence shown here is derived from an EMBL/GenBank/DDBJ whole genome shotgun (WGS) entry which is preliminary data.</text>
</comment>
<dbReference type="EMBL" id="JARBDR010000314">
    <property type="protein sequence ID" value="KAJ8316580.1"/>
    <property type="molecule type" value="Genomic_DNA"/>
</dbReference>
<evidence type="ECO:0000256" key="1">
    <source>
        <dbReference type="ARBA" id="ARBA00008511"/>
    </source>
</evidence>
<sequence length="368" mass="41536">MASYGGYSQESISQQAQHIWTMLDEMAATNPESYKKFIDKHIKEGKEYMAPPKPHMCVKTVMYVSMGTKKSPFYINFCGWNKVPSPKTPDDAVPVIGTPIHEINDQSEGKIGFISVAFNPKILEEYGRNCKNKIDQETLINLAIDYIHDQQKIKLSRQFKLLGEETLYKGQINVIENSFTKKDKSSTEMENQISELEKTFGPLTGNEKESLLSKLSNISVNDDQVNTTPSQARGTSDRVIFPLQNEHENPKKGLIEEISTETSETVLKKPDYKLLTDRGDNGQIQQITIKIDLPSVKSVTECELDLCQYDLYDNSVYFCTNLLEDLQLLVEDKYSLQLKLPCKIDDTTAGAKFNKKSSCLTVTASALK</sequence>
<proteinExistence type="inferred from homology"/>
<evidence type="ECO:0000313" key="5">
    <source>
        <dbReference type="EMBL" id="KAJ8316580.1"/>
    </source>
</evidence>
<dbReference type="InterPro" id="IPR050734">
    <property type="entry name" value="PIH1/Kintoun_subfamily"/>
</dbReference>
<evidence type="ECO:0000259" key="4">
    <source>
        <dbReference type="Pfam" id="PF18201"/>
    </source>
</evidence>
<dbReference type="Pfam" id="PF18201">
    <property type="entry name" value="PIH1_CS"/>
    <property type="match status" value="1"/>
</dbReference>
<reference evidence="5 6" key="1">
    <citation type="submission" date="2022-12" db="EMBL/GenBank/DDBJ databases">
        <title>Chromosome-level genome of Tegillarca granosa.</title>
        <authorList>
            <person name="Kim J."/>
        </authorList>
    </citation>
    <scope>NUCLEOTIDE SEQUENCE [LARGE SCALE GENOMIC DNA]</scope>
    <source>
        <strain evidence="5">Teg-2019</strain>
        <tissue evidence="5">Adductor muscle</tissue>
    </source>
</reference>
<dbReference type="InterPro" id="IPR012981">
    <property type="entry name" value="PIH1_N"/>
</dbReference>
<accession>A0ABQ9FH01</accession>
<dbReference type="PANTHER" id="PTHR22997">
    <property type="entry name" value="PIH1 DOMAIN-CONTAINING PROTEIN 1"/>
    <property type="match status" value="1"/>
</dbReference>
<evidence type="ECO:0000259" key="3">
    <source>
        <dbReference type="Pfam" id="PF08190"/>
    </source>
</evidence>
<keyword evidence="6" id="KW-1185">Reference proteome</keyword>
<dbReference type="PANTHER" id="PTHR22997:SF6">
    <property type="entry name" value="PIH1 DOMAIN-CONTAINING PROTEIN 2"/>
    <property type="match status" value="1"/>
</dbReference>
<comment type="similarity">
    <text evidence="1">Belongs to the PIH1 family.</text>
</comment>
<feature type="domain" description="PIH1 N-terminal" evidence="3">
    <location>
        <begin position="45"/>
        <end position="173"/>
    </location>
</feature>
<organism evidence="5 6">
    <name type="scientific">Tegillarca granosa</name>
    <name type="common">Malaysian cockle</name>
    <name type="synonym">Anadara granosa</name>
    <dbReference type="NCBI Taxonomy" id="220873"/>
    <lineage>
        <taxon>Eukaryota</taxon>
        <taxon>Metazoa</taxon>
        <taxon>Spiralia</taxon>
        <taxon>Lophotrochozoa</taxon>
        <taxon>Mollusca</taxon>
        <taxon>Bivalvia</taxon>
        <taxon>Autobranchia</taxon>
        <taxon>Pteriomorphia</taxon>
        <taxon>Arcoida</taxon>
        <taxon>Arcoidea</taxon>
        <taxon>Arcidae</taxon>
        <taxon>Tegillarca</taxon>
    </lineage>
</organism>
<evidence type="ECO:0000256" key="2">
    <source>
        <dbReference type="ARBA" id="ARBA00040541"/>
    </source>
</evidence>